<accession>A0AC61TSB2</accession>
<proteinExistence type="predicted"/>
<sequence length="58" mass="6234">MFTSLLIATAASQVVGITQIAPNVCAVQYLIDHSEINTVVVPCYEVDDIKEEQGGHCV</sequence>
<evidence type="ECO:0000313" key="2">
    <source>
        <dbReference type="Proteomes" id="UP000829362"/>
    </source>
</evidence>
<name>A0AC61TSB2_9CAUD</name>
<protein>
    <submittedName>
        <fullName evidence="1">Uncharacterized protein</fullName>
    </submittedName>
</protein>
<evidence type="ECO:0000313" key="1">
    <source>
        <dbReference type="EMBL" id="UNH61126.1"/>
    </source>
</evidence>
<dbReference type="EMBL" id="OL473597">
    <property type="protein sequence ID" value="UNH61126.1"/>
    <property type="molecule type" value="Genomic_DNA"/>
</dbReference>
<keyword evidence="2" id="KW-1185">Reference proteome</keyword>
<dbReference type="Proteomes" id="UP000829362">
    <property type="component" value="Segment"/>
</dbReference>
<organism evidence="1 2">
    <name type="scientific">Synechococcus phage S-SZBM1</name>
    <dbReference type="NCBI Taxonomy" id="2926475"/>
    <lineage>
        <taxon>Viruses</taxon>
        <taxon>Duplodnaviria</taxon>
        <taxon>Heunggongvirae</taxon>
        <taxon>Uroviricota</taxon>
        <taxon>Caudoviricetes</taxon>
        <taxon>Pantevenvirales</taxon>
        <taxon>Kyanoviridae</taxon>
        <taxon>Shenzhenivirus</taxon>
        <taxon>Shenzhenivirus sszbm1</taxon>
    </lineage>
</organism>
<gene>
    <name evidence="1" type="ORF">SSZBM1_9</name>
</gene>
<reference evidence="1" key="1">
    <citation type="submission" date="2021-11" db="EMBL/GenBank/DDBJ databases">
        <authorList>
            <person name="Rong C."/>
            <person name="Yang Y."/>
            <person name="Li S."/>
            <person name="Zhou K."/>
            <person name="Xu Y."/>
            <person name="Zhang R."/>
            <person name="Zhang Y."/>
        </authorList>
    </citation>
    <scope>NUCLEOTIDE SEQUENCE</scope>
</reference>